<keyword evidence="2" id="KW-0472">Membrane</keyword>
<dbReference type="AlphaFoldDB" id="A0A5C5BA77"/>
<protein>
    <submittedName>
        <fullName evidence="3">DUF3043 domain-containing protein</fullName>
    </submittedName>
</protein>
<evidence type="ECO:0000256" key="1">
    <source>
        <dbReference type="SAM" id="MobiDB-lite"/>
    </source>
</evidence>
<proteinExistence type="predicted"/>
<name>A0A5C5BA77_9MICO</name>
<gene>
    <name evidence="3" type="ORF">FH969_09480</name>
</gene>
<feature type="region of interest" description="Disordered" evidence="1">
    <location>
        <begin position="1"/>
        <end position="67"/>
    </location>
</feature>
<organism evidence="3 4">
    <name type="scientific">Miniimonas arenae</name>
    <dbReference type="NCBI Taxonomy" id="676201"/>
    <lineage>
        <taxon>Bacteria</taxon>
        <taxon>Bacillati</taxon>
        <taxon>Actinomycetota</taxon>
        <taxon>Actinomycetes</taxon>
        <taxon>Micrococcales</taxon>
        <taxon>Beutenbergiaceae</taxon>
        <taxon>Miniimonas</taxon>
    </lineage>
</organism>
<keyword evidence="2" id="KW-1133">Transmembrane helix</keyword>
<keyword evidence="2" id="KW-0812">Transmembrane</keyword>
<keyword evidence="4" id="KW-1185">Reference proteome</keyword>
<feature type="transmembrane region" description="Helical" evidence="2">
    <location>
        <begin position="132"/>
        <end position="156"/>
    </location>
</feature>
<sequence>MVAPATGTQDAKAPDRGTSTSGADASPADRKGRPTPTRKEAEAKNRRPLVASAGDPKAARAEQRKANAEARARMNEAMNTGDERYMPVQHRGVQRRYIRDYVDARWSLGEFFLPIALVFVVLTFVVGQNPNVALPLLLAMYLLVIIAVVDSVLAGLRIRKRLRTKFGEDKVQKGGVMYAVLRSFQMRPTRQPKPQVKRGEFPA</sequence>
<feature type="compositionally biased region" description="Basic and acidic residues" evidence="1">
    <location>
        <begin position="27"/>
        <end position="45"/>
    </location>
</feature>
<evidence type="ECO:0000256" key="2">
    <source>
        <dbReference type="SAM" id="Phobius"/>
    </source>
</evidence>
<feature type="transmembrane region" description="Helical" evidence="2">
    <location>
        <begin position="106"/>
        <end position="126"/>
    </location>
</feature>
<dbReference type="InterPro" id="IPR021403">
    <property type="entry name" value="DUF3043"/>
</dbReference>
<dbReference type="OrthoDB" id="5194448at2"/>
<dbReference type="Pfam" id="PF11241">
    <property type="entry name" value="DUF3043"/>
    <property type="match status" value="1"/>
</dbReference>
<feature type="compositionally biased region" description="Basic and acidic residues" evidence="1">
    <location>
        <begin position="57"/>
        <end position="67"/>
    </location>
</feature>
<evidence type="ECO:0000313" key="4">
    <source>
        <dbReference type="Proteomes" id="UP000313849"/>
    </source>
</evidence>
<dbReference type="Proteomes" id="UP000313849">
    <property type="component" value="Unassembled WGS sequence"/>
</dbReference>
<dbReference type="EMBL" id="VENP01000032">
    <property type="protein sequence ID" value="TNU73828.1"/>
    <property type="molecule type" value="Genomic_DNA"/>
</dbReference>
<comment type="caution">
    <text evidence="3">The sequence shown here is derived from an EMBL/GenBank/DDBJ whole genome shotgun (WGS) entry which is preliminary data.</text>
</comment>
<reference evidence="3 4" key="1">
    <citation type="submission" date="2019-06" db="EMBL/GenBank/DDBJ databases">
        <title>Draft genome sequence of Miniimonas arenae KCTC 19750T isolated from sea sand.</title>
        <authorList>
            <person name="Park S.-J."/>
        </authorList>
    </citation>
    <scope>NUCLEOTIDE SEQUENCE [LARGE SCALE GENOMIC DNA]</scope>
    <source>
        <strain evidence="3 4">KCTC 19750</strain>
    </source>
</reference>
<evidence type="ECO:0000313" key="3">
    <source>
        <dbReference type="EMBL" id="TNU73828.1"/>
    </source>
</evidence>
<accession>A0A5C5BA77</accession>